<evidence type="ECO:0000313" key="4">
    <source>
        <dbReference type="Proteomes" id="UP001432027"/>
    </source>
</evidence>
<feature type="region of interest" description="Disordered" evidence="1">
    <location>
        <begin position="558"/>
        <end position="579"/>
    </location>
</feature>
<dbReference type="AlphaFoldDB" id="A0AAV5T6T8"/>
<proteinExistence type="predicted"/>
<keyword evidence="4" id="KW-1185">Reference proteome</keyword>
<feature type="compositionally biased region" description="Polar residues" evidence="1">
    <location>
        <begin position="570"/>
        <end position="579"/>
    </location>
</feature>
<feature type="region of interest" description="Disordered" evidence="1">
    <location>
        <begin position="122"/>
        <end position="190"/>
    </location>
</feature>
<feature type="compositionally biased region" description="Polar residues" evidence="1">
    <location>
        <begin position="122"/>
        <end position="133"/>
    </location>
</feature>
<evidence type="ECO:0000313" key="3">
    <source>
        <dbReference type="EMBL" id="GMS89384.1"/>
    </source>
</evidence>
<dbReference type="InterPro" id="IPR013087">
    <property type="entry name" value="Znf_C2H2_type"/>
</dbReference>
<organism evidence="3 4">
    <name type="scientific">Pristionchus entomophagus</name>
    <dbReference type="NCBI Taxonomy" id="358040"/>
    <lineage>
        <taxon>Eukaryota</taxon>
        <taxon>Metazoa</taxon>
        <taxon>Ecdysozoa</taxon>
        <taxon>Nematoda</taxon>
        <taxon>Chromadorea</taxon>
        <taxon>Rhabditida</taxon>
        <taxon>Rhabditina</taxon>
        <taxon>Diplogasteromorpha</taxon>
        <taxon>Diplogasteroidea</taxon>
        <taxon>Neodiplogasteridae</taxon>
        <taxon>Pristionchus</taxon>
    </lineage>
</organism>
<feature type="domain" description="C2H2-type" evidence="2">
    <location>
        <begin position="320"/>
        <end position="345"/>
    </location>
</feature>
<comment type="caution">
    <text evidence="3">The sequence shown here is derived from an EMBL/GenBank/DDBJ whole genome shotgun (WGS) entry which is preliminary data.</text>
</comment>
<protein>
    <recommendedName>
        <fullName evidence="2">C2H2-type domain-containing protein</fullName>
    </recommendedName>
</protein>
<dbReference type="EMBL" id="BTSX01000003">
    <property type="protein sequence ID" value="GMS89384.1"/>
    <property type="molecule type" value="Genomic_DNA"/>
</dbReference>
<accession>A0AAV5T6T8</accession>
<name>A0AAV5T6T8_9BILA</name>
<dbReference type="SMART" id="SM00355">
    <property type="entry name" value="ZnF_C2H2"/>
    <property type="match status" value="5"/>
</dbReference>
<feature type="compositionally biased region" description="Acidic residues" evidence="1">
    <location>
        <begin position="527"/>
        <end position="536"/>
    </location>
</feature>
<gene>
    <name evidence="3" type="ORF">PENTCL1PPCAC_11559</name>
</gene>
<feature type="domain" description="C2H2-type" evidence="2">
    <location>
        <begin position="449"/>
        <end position="469"/>
    </location>
</feature>
<reference evidence="3" key="1">
    <citation type="submission" date="2023-10" db="EMBL/GenBank/DDBJ databases">
        <title>Genome assembly of Pristionchus species.</title>
        <authorList>
            <person name="Yoshida K."/>
            <person name="Sommer R.J."/>
        </authorList>
    </citation>
    <scope>NUCLEOTIDE SEQUENCE</scope>
    <source>
        <strain evidence="3">RS0144</strain>
    </source>
</reference>
<evidence type="ECO:0000256" key="1">
    <source>
        <dbReference type="SAM" id="MobiDB-lite"/>
    </source>
</evidence>
<feature type="compositionally biased region" description="Acidic residues" evidence="1">
    <location>
        <begin position="166"/>
        <end position="185"/>
    </location>
</feature>
<feature type="domain" description="C2H2-type" evidence="2">
    <location>
        <begin position="206"/>
        <end position="232"/>
    </location>
</feature>
<dbReference type="Proteomes" id="UP001432027">
    <property type="component" value="Unassembled WGS sequence"/>
</dbReference>
<evidence type="ECO:0000259" key="2">
    <source>
        <dbReference type="SMART" id="SM00355"/>
    </source>
</evidence>
<feature type="compositionally biased region" description="Basic and acidic residues" evidence="1">
    <location>
        <begin position="142"/>
        <end position="165"/>
    </location>
</feature>
<sequence>MSSSSDEGFKGLCKESTLNKMRVMCQLTEAVHRDGAVKLSSLIPIANICSAIVKKDRRSFNQAVNAIRSCIDEKKEITTLQDLSLIAEINFLEGFDSFVQYIYQGPAEETMLGAVINTQSAVTPIQPSSSRRQISPKRRAPKKVDETKEDQPAKKSLDSQRHEQDEIMDIDNEKQEEEEDEEEKDEEKPVKPIRKSIRLIENDIKFHCVFNGCMDKFSTALELTAHADQCEHKSNLMLVFRCSVCKTSFSTDKAVKSHIGHINKCASATITIESETMSKPNGKNGEENVKSVTVSGSSMISRKSVGNLSGKRDSLKTQHLECPLKGCKYSNENPELIYVHVKTAHSDFNTIFKCLYCGETRTSGKAIKNHVAQICTQAKIELKIAKKNDDPENNKTPRRVVPLTRKDLSVQWDQDLCKCPIPSCEFKASAARHMAVHFKRNHSESAVSYQCSKCSIPNGSIVAMIAHCKKCARSRPEMMVVKKNRRGGLTRKSLPTPPMIMVEKRGPGRPRKRTEEDADMPVLEIEKGDEEDETMRCDVDEDVDVVGSSMDEQLVQIKEEENDGGDVFNMSDSDSVVSE</sequence>
<feature type="domain" description="C2H2-type" evidence="2">
    <location>
        <begin position="417"/>
        <end position="442"/>
    </location>
</feature>
<feature type="domain" description="C2H2-type" evidence="2">
    <location>
        <begin position="240"/>
        <end position="261"/>
    </location>
</feature>
<feature type="region of interest" description="Disordered" evidence="1">
    <location>
        <begin position="486"/>
        <end position="536"/>
    </location>
</feature>